<reference evidence="3 4" key="1">
    <citation type="submission" date="2018-04" db="EMBL/GenBank/DDBJ databases">
        <authorList>
            <person name="Huttner S."/>
            <person name="Dainat J."/>
        </authorList>
    </citation>
    <scope>NUCLEOTIDE SEQUENCE [LARGE SCALE GENOMIC DNA]</scope>
</reference>
<dbReference type="InterPro" id="IPR050791">
    <property type="entry name" value="Aldo-Keto_reductase"/>
</dbReference>
<dbReference type="InterPro" id="IPR023210">
    <property type="entry name" value="NADP_OxRdtase_dom"/>
</dbReference>
<protein>
    <submittedName>
        <fullName evidence="3">Be7d8642-9f83-45ae-aa79-746b9189cc0a</fullName>
    </submittedName>
</protein>
<dbReference type="Gene3D" id="3.20.20.100">
    <property type="entry name" value="NADP-dependent oxidoreductase domain"/>
    <property type="match status" value="1"/>
</dbReference>
<evidence type="ECO:0000313" key="3">
    <source>
        <dbReference type="EMBL" id="SPQ17914.1"/>
    </source>
</evidence>
<dbReference type="CDD" id="cd19077">
    <property type="entry name" value="AKR_AKR8A1-2"/>
    <property type="match status" value="1"/>
</dbReference>
<evidence type="ECO:0000259" key="2">
    <source>
        <dbReference type="Pfam" id="PF00248"/>
    </source>
</evidence>
<dbReference type="SUPFAM" id="SSF51430">
    <property type="entry name" value="NAD(P)-linked oxidoreductase"/>
    <property type="match status" value="1"/>
</dbReference>
<sequence length="326" mass="35911">MPKINGQDVGATGYGLMGFTWRPDPIPHDQAFEAMRTALKHGMNFWNGGEFYGTPECNSMTLLDAYFAKYPEDADKVVLSIKGGMNLKNHKPDGSPEGVRRSIDAVLKQLNGRKKLDIFEYARRDPNVPMEVTFRTMQEYIDKGLLGGISLSEVAASTIHEAVKHAKIVAVEVELSIFSPDVLTNGVAAACAQYGIPLIAYSPIGRGILGGKLQSQSDIPPFLQQFPRFHPENFPHNLELFRLVNALAQKKGCTPAQLAISWTRCLSRRPGMPTIIPIPGSTRAERVAENAVEVDLTDAEMDEIDKILAKFEVKGERYPASIPTNT</sequence>
<dbReference type="PANTHER" id="PTHR43625">
    <property type="entry name" value="AFLATOXIN B1 ALDEHYDE REDUCTASE"/>
    <property type="match status" value="1"/>
</dbReference>
<keyword evidence="1" id="KW-0560">Oxidoreductase</keyword>
<dbReference type="Pfam" id="PF00248">
    <property type="entry name" value="Aldo_ket_red"/>
    <property type="match status" value="1"/>
</dbReference>
<dbReference type="GO" id="GO:0016491">
    <property type="term" value="F:oxidoreductase activity"/>
    <property type="evidence" value="ECO:0007669"/>
    <property type="project" value="UniProtKB-KW"/>
</dbReference>
<evidence type="ECO:0000313" key="4">
    <source>
        <dbReference type="Proteomes" id="UP000289323"/>
    </source>
</evidence>
<dbReference type="Proteomes" id="UP000289323">
    <property type="component" value="Unassembled WGS sequence"/>
</dbReference>
<feature type="domain" description="NADP-dependent oxidoreductase" evidence="2">
    <location>
        <begin position="13"/>
        <end position="308"/>
    </location>
</feature>
<evidence type="ECO:0000256" key="1">
    <source>
        <dbReference type="ARBA" id="ARBA00023002"/>
    </source>
</evidence>
<organism evidence="3 4">
    <name type="scientific">Thermothielavioides terrestris</name>
    <dbReference type="NCBI Taxonomy" id="2587410"/>
    <lineage>
        <taxon>Eukaryota</taxon>
        <taxon>Fungi</taxon>
        <taxon>Dikarya</taxon>
        <taxon>Ascomycota</taxon>
        <taxon>Pezizomycotina</taxon>
        <taxon>Sordariomycetes</taxon>
        <taxon>Sordariomycetidae</taxon>
        <taxon>Sordariales</taxon>
        <taxon>Chaetomiaceae</taxon>
        <taxon>Thermothielavioides</taxon>
    </lineage>
</organism>
<proteinExistence type="predicted"/>
<accession>A0A446B5Z7</accession>
<dbReference type="PANTHER" id="PTHR43625:SF78">
    <property type="entry name" value="PYRIDOXAL REDUCTASE-RELATED"/>
    <property type="match status" value="1"/>
</dbReference>
<dbReference type="EMBL" id="OUUZ01000001">
    <property type="protein sequence ID" value="SPQ17914.1"/>
    <property type="molecule type" value="Genomic_DNA"/>
</dbReference>
<name>A0A446B5Z7_9PEZI</name>
<dbReference type="GO" id="GO:0005737">
    <property type="term" value="C:cytoplasm"/>
    <property type="evidence" value="ECO:0007669"/>
    <property type="project" value="TreeGrafter"/>
</dbReference>
<dbReference type="AlphaFoldDB" id="A0A446B5Z7"/>
<dbReference type="InterPro" id="IPR036812">
    <property type="entry name" value="NAD(P)_OxRdtase_dom_sf"/>
</dbReference>
<gene>
    <name evidence="3" type="ORF">TT172_LOCUS333</name>
</gene>